<comment type="subunit">
    <text evidence="7">Forms a complex with DabA.</text>
</comment>
<comment type="subcellular location">
    <subcellularLocation>
        <location evidence="1 7">Cell membrane</location>
        <topology evidence="1 7">Multi-pass membrane protein</topology>
    </subcellularLocation>
    <subcellularLocation>
        <location evidence="8">Membrane</location>
        <topology evidence="8">Multi-pass membrane protein</topology>
    </subcellularLocation>
</comment>
<evidence type="ECO:0000313" key="11">
    <source>
        <dbReference type="Proteomes" id="UP000050482"/>
    </source>
</evidence>
<dbReference type="InterPro" id="IPR001750">
    <property type="entry name" value="ND/Mrp_TM"/>
</dbReference>
<keyword evidence="5 7" id="KW-1133">Transmembrane helix</keyword>
<organism evidence="10 11">
    <name type="scientific">Alicyclobacillus ferrooxydans</name>
    <dbReference type="NCBI Taxonomy" id="471514"/>
    <lineage>
        <taxon>Bacteria</taxon>
        <taxon>Bacillati</taxon>
        <taxon>Bacillota</taxon>
        <taxon>Bacilli</taxon>
        <taxon>Bacillales</taxon>
        <taxon>Alicyclobacillaceae</taxon>
        <taxon>Alicyclobacillus</taxon>
    </lineage>
</organism>
<dbReference type="HAMAP" id="MF_00862">
    <property type="entry name" value="DabB"/>
    <property type="match status" value="1"/>
</dbReference>
<dbReference type="GO" id="GO:0015990">
    <property type="term" value="P:electron transport coupled proton transport"/>
    <property type="evidence" value="ECO:0007669"/>
    <property type="project" value="TreeGrafter"/>
</dbReference>
<evidence type="ECO:0000313" key="10">
    <source>
        <dbReference type="EMBL" id="KPV42183.1"/>
    </source>
</evidence>
<dbReference type="PRINTS" id="PR01434">
    <property type="entry name" value="NADHDHGNASE5"/>
</dbReference>
<sequence>MANLYLGALALCVISALIFLSPRVSIRYVFVHQGLLILPSLAAIVALTSGDTMTTSFWHLSRLGWLVAAFVNIVNAVVQRFSIRYLLGDRKYRQYFTLFTVTTAVNSLTWLMNDIRWMALCWGVSLIGMLLLFSLNRSSASIKIMVRQAALMFALSWVSFTVAAVLVRQTVKSWDISVALSQTGLAHMTASSTTAIDFLLVLTAIIPAAQWPFQRWLVHSAAVPTPVSAVMHAGFVNVGGVLLTVFSPLFQSIPARETLFAIAAVSILIGTGIMRVHVDYKRQLVASTIAQMGFMLVQCSLGAYVAAVIHLVMHGFFKSSLFFQSGSVIKPKIATTKVTTPTLWSLLSVLLVGVIVALGYWLVAPSPGYRLLSAVILGCAAGIGWHQLVVDRMPKSQLLIGIGALTVSALTYQMVHAILAPWLQLSPASSVVLPTGFVVVSVLWLTLTGVGMYWLHRQTTRRFSKLYLWLVYLGEPSTNLIQVRPAYPESKPQVRQLVG</sequence>
<dbReference type="GO" id="GO:0005886">
    <property type="term" value="C:plasma membrane"/>
    <property type="evidence" value="ECO:0007669"/>
    <property type="project" value="UniProtKB-SubCell"/>
</dbReference>
<dbReference type="InterPro" id="IPR003945">
    <property type="entry name" value="NU5C-like"/>
</dbReference>
<dbReference type="STRING" id="471514.AN477_18860"/>
<keyword evidence="4 7" id="KW-0812">Transmembrane</keyword>
<dbReference type="GO" id="GO:0042773">
    <property type="term" value="P:ATP synthesis coupled electron transport"/>
    <property type="evidence" value="ECO:0007669"/>
    <property type="project" value="InterPro"/>
</dbReference>
<feature type="transmembrane region" description="Helical" evidence="7">
    <location>
        <begin position="29"/>
        <end position="50"/>
    </location>
</feature>
<dbReference type="NCBIfam" id="NF006373">
    <property type="entry name" value="PRK08601.1"/>
    <property type="match status" value="1"/>
</dbReference>
<dbReference type="EMBL" id="LJCO01000082">
    <property type="protein sequence ID" value="KPV42183.1"/>
    <property type="molecule type" value="Genomic_DNA"/>
</dbReference>
<feature type="transmembrane region" description="Helical" evidence="7">
    <location>
        <begin position="148"/>
        <end position="167"/>
    </location>
</feature>
<feature type="transmembrane region" description="Helical" evidence="7">
    <location>
        <begin position="398"/>
        <end position="419"/>
    </location>
</feature>
<evidence type="ECO:0000256" key="6">
    <source>
        <dbReference type="ARBA" id="ARBA00023136"/>
    </source>
</evidence>
<evidence type="ECO:0000256" key="3">
    <source>
        <dbReference type="ARBA" id="ARBA00022475"/>
    </source>
</evidence>
<keyword evidence="6 7" id="KW-0472">Membrane</keyword>
<reference evidence="10 11" key="1">
    <citation type="submission" date="2015-09" db="EMBL/GenBank/DDBJ databases">
        <title>Draft genome sequence of Alicyclobacillus ferrooxydans DSM 22381.</title>
        <authorList>
            <person name="Hemp J."/>
        </authorList>
    </citation>
    <scope>NUCLEOTIDE SEQUENCE [LARGE SCALE GENOMIC DNA]</scope>
    <source>
        <strain evidence="10 11">TC-34</strain>
    </source>
</reference>
<dbReference type="AlphaFoldDB" id="A0A0P9C9W8"/>
<dbReference type="InterPro" id="IPR046396">
    <property type="entry name" value="Transporter_DabB"/>
</dbReference>
<keyword evidence="3 7" id="KW-1003">Cell membrane</keyword>
<feature type="transmembrane region" description="Helical" evidence="7">
    <location>
        <begin position="6"/>
        <end position="22"/>
    </location>
</feature>
<dbReference type="Pfam" id="PF00361">
    <property type="entry name" value="Proton_antipo_M"/>
    <property type="match status" value="1"/>
</dbReference>
<feature type="transmembrane region" description="Helical" evidence="7">
    <location>
        <begin position="289"/>
        <end position="317"/>
    </location>
</feature>
<proteinExistence type="inferred from homology"/>
<protein>
    <recommendedName>
        <fullName evidence="7">Probable inorganic carbon transporter subunit DabB</fullName>
    </recommendedName>
</protein>
<keyword evidence="2 7" id="KW-0813">Transport</keyword>
<feature type="transmembrane region" description="Helical" evidence="7">
    <location>
        <begin position="369"/>
        <end position="386"/>
    </location>
</feature>
<evidence type="ECO:0000256" key="2">
    <source>
        <dbReference type="ARBA" id="ARBA00022448"/>
    </source>
</evidence>
<feature type="transmembrane region" description="Helical" evidence="7">
    <location>
        <begin position="258"/>
        <end position="277"/>
    </location>
</feature>
<dbReference type="GO" id="GO:0003954">
    <property type="term" value="F:NADH dehydrogenase activity"/>
    <property type="evidence" value="ECO:0007669"/>
    <property type="project" value="TreeGrafter"/>
</dbReference>
<evidence type="ECO:0000256" key="5">
    <source>
        <dbReference type="ARBA" id="ARBA00022989"/>
    </source>
</evidence>
<dbReference type="Proteomes" id="UP000050482">
    <property type="component" value="Unassembled WGS sequence"/>
</dbReference>
<feature type="transmembrane region" description="Helical" evidence="7">
    <location>
        <begin position="338"/>
        <end position="363"/>
    </location>
</feature>
<feature type="transmembrane region" description="Helical" evidence="7">
    <location>
        <begin position="227"/>
        <end position="246"/>
    </location>
</feature>
<comment type="similarity">
    <text evidence="7">Belongs to the inorganic carbon transporter (TC 9.A.2) DabB family.</text>
</comment>
<evidence type="ECO:0000256" key="7">
    <source>
        <dbReference type="HAMAP-Rule" id="MF_00862"/>
    </source>
</evidence>
<gene>
    <name evidence="7" type="primary">dabB</name>
    <name evidence="10" type="ORF">AN477_18860</name>
</gene>
<comment type="function">
    <text evidence="7">Part of an energy-coupled inorganic carbon pump.</text>
</comment>
<feature type="transmembrane region" description="Helical" evidence="7">
    <location>
        <begin position="62"/>
        <end position="83"/>
    </location>
</feature>
<evidence type="ECO:0000256" key="4">
    <source>
        <dbReference type="ARBA" id="ARBA00022692"/>
    </source>
</evidence>
<evidence type="ECO:0000256" key="1">
    <source>
        <dbReference type="ARBA" id="ARBA00004651"/>
    </source>
</evidence>
<comment type="caution">
    <text evidence="10">The sequence shown here is derived from an EMBL/GenBank/DDBJ whole genome shotgun (WGS) entry which is preliminary data.</text>
</comment>
<accession>A0A0P9C9W8</accession>
<feature type="transmembrane region" description="Helical" evidence="7">
    <location>
        <begin position="117"/>
        <end position="136"/>
    </location>
</feature>
<dbReference type="PANTHER" id="PTHR42829:SF1">
    <property type="entry name" value="INORGANIC CARBON TRANSPORTER SUBUNIT DABB-RELATED"/>
    <property type="match status" value="1"/>
</dbReference>
<feature type="transmembrane region" description="Helical" evidence="7">
    <location>
        <begin position="431"/>
        <end position="455"/>
    </location>
</feature>
<dbReference type="GO" id="GO:0008137">
    <property type="term" value="F:NADH dehydrogenase (ubiquinone) activity"/>
    <property type="evidence" value="ECO:0007669"/>
    <property type="project" value="InterPro"/>
</dbReference>
<name>A0A0P9C9W8_9BACL</name>
<evidence type="ECO:0000259" key="9">
    <source>
        <dbReference type="Pfam" id="PF00361"/>
    </source>
</evidence>
<feature type="domain" description="NADH:quinone oxidoreductase/Mrp antiporter transmembrane" evidence="9">
    <location>
        <begin position="113"/>
        <end position="390"/>
    </location>
</feature>
<dbReference type="PANTHER" id="PTHR42829">
    <property type="entry name" value="NADH-UBIQUINONE OXIDOREDUCTASE CHAIN 5"/>
    <property type="match status" value="1"/>
</dbReference>
<dbReference type="PATRIC" id="fig|471514.4.peg.1457"/>
<evidence type="ECO:0000256" key="8">
    <source>
        <dbReference type="RuleBase" id="RU000320"/>
    </source>
</evidence>
<keyword evidence="11" id="KW-1185">Reference proteome</keyword>